<evidence type="ECO:0000256" key="12">
    <source>
        <dbReference type="ARBA" id="ARBA00023136"/>
    </source>
</evidence>
<dbReference type="OrthoDB" id="9790598at2"/>
<dbReference type="GO" id="GO:0046872">
    <property type="term" value="F:metal ion binding"/>
    <property type="evidence" value="ECO:0007669"/>
    <property type="project" value="UniProtKB-KW"/>
</dbReference>
<feature type="transmembrane region" description="Helical" evidence="13">
    <location>
        <begin position="161"/>
        <end position="183"/>
    </location>
</feature>
<feature type="transmembrane region" description="Helical" evidence="13">
    <location>
        <begin position="309"/>
        <end position="335"/>
    </location>
</feature>
<dbReference type="RefSeq" id="WP_092066218.1">
    <property type="nucleotide sequence ID" value="NZ_FOJU01000005.1"/>
</dbReference>
<keyword evidence="8" id="KW-0479">Metal-binding</keyword>
<dbReference type="GO" id="GO:0005886">
    <property type="term" value="C:plasma membrane"/>
    <property type="evidence" value="ECO:0007669"/>
    <property type="project" value="UniProtKB-SubCell"/>
</dbReference>
<keyword evidence="6" id="KW-0349">Heme</keyword>
<dbReference type="NCBIfam" id="TIGR01583">
    <property type="entry name" value="formate-DH-gamm"/>
    <property type="match status" value="1"/>
</dbReference>
<proteinExistence type="inferred from homology"/>
<comment type="similarity">
    <text evidence="3">Belongs to the formate dehydrogenase gamma subunit family.</text>
</comment>
<evidence type="ECO:0000256" key="13">
    <source>
        <dbReference type="SAM" id="Phobius"/>
    </source>
</evidence>
<keyword evidence="4" id="KW-0813">Transport</keyword>
<dbReference type="EMBL" id="FOJU01000005">
    <property type="protein sequence ID" value="SFB11078.1"/>
    <property type="molecule type" value="Genomic_DNA"/>
</dbReference>
<keyword evidence="9" id="KW-0249">Electron transport</keyword>
<evidence type="ECO:0000256" key="4">
    <source>
        <dbReference type="ARBA" id="ARBA00022448"/>
    </source>
</evidence>
<organism evidence="15 16">
    <name type="scientific">Poseidonocella pacifica</name>
    <dbReference type="NCBI Taxonomy" id="871651"/>
    <lineage>
        <taxon>Bacteria</taxon>
        <taxon>Pseudomonadati</taxon>
        <taxon>Pseudomonadota</taxon>
        <taxon>Alphaproteobacteria</taxon>
        <taxon>Rhodobacterales</taxon>
        <taxon>Roseobacteraceae</taxon>
        <taxon>Poseidonocella</taxon>
    </lineage>
</organism>
<evidence type="ECO:0000256" key="3">
    <source>
        <dbReference type="ARBA" id="ARBA00010747"/>
    </source>
</evidence>
<reference evidence="15 16" key="1">
    <citation type="submission" date="2016-10" db="EMBL/GenBank/DDBJ databases">
        <authorList>
            <person name="de Groot N.N."/>
        </authorList>
    </citation>
    <scope>NUCLEOTIDE SEQUENCE [LARGE SCALE GENOMIC DNA]</scope>
    <source>
        <strain evidence="15 16">DSM 29316</strain>
    </source>
</reference>
<sequence>MSDVIVRGRDFTAYRIGGAIAAALLFAALLWQTYEIFDGDAMTVPETSWTAVNDGEGSGENAVLADDILVARTRLLDERFKTGPSPEEPGFAAQAGQTLVEEPIDGYSKALPEAWMTGDAEMLRMLRPGQRTEGLSSLPYVNAALFERPEGRDWRLGMADFITHLGALVILGFAFLLALLLAIRGRVPIAEGRARTKVKRFGFLERATHWMTATSFIGLALTGIVIAYGETLILPFGGDLLGQAGWIATWGHAVCFPPFAFGILIMGIMWVGRNIPDRLDWIWLKNGGGLFSDEGPNPPAKKFNAGQKLIFWSAMLGGILMVGTGVMLMFPFFFLGLEAQAWVMLGHATVATFLIAIFIGHIYIGTVGMQGAIDAMWSGRVDRNWAKEHHELWLKDIEKEETAR</sequence>
<dbReference type="SUPFAM" id="SSF81342">
    <property type="entry name" value="Transmembrane di-heme cytochromes"/>
    <property type="match status" value="1"/>
</dbReference>
<dbReference type="InterPro" id="IPR011577">
    <property type="entry name" value="Cyt_b561_bac/Ni-Hgenase"/>
</dbReference>
<comment type="subcellular location">
    <subcellularLocation>
        <location evidence="2">Cell membrane</location>
        <topology evidence="2">Multi-pass membrane protein</topology>
    </subcellularLocation>
</comment>
<accession>A0A1I0YFD3</accession>
<keyword evidence="12 13" id="KW-0472">Membrane</keyword>
<evidence type="ECO:0000256" key="7">
    <source>
        <dbReference type="ARBA" id="ARBA00022692"/>
    </source>
</evidence>
<dbReference type="AlphaFoldDB" id="A0A1I0YFD3"/>
<name>A0A1I0YFD3_9RHOB</name>
<keyword evidence="7 13" id="KW-0812">Transmembrane</keyword>
<evidence type="ECO:0000256" key="8">
    <source>
        <dbReference type="ARBA" id="ARBA00022723"/>
    </source>
</evidence>
<dbReference type="GO" id="GO:0009055">
    <property type="term" value="F:electron transfer activity"/>
    <property type="evidence" value="ECO:0007669"/>
    <property type="project" value="InterPro"/>
</dbReference>
<dbReference type="GO" id="GO:0015944">
    <property type="term" value="P:formate oxidation"/>
    <property type="evidence" value="ECO:0007669"/>
    <property type="project" value="TreeGrafter"/>
</dbReference>
<evidence type="ECO:0000259" key="14">
    <source>
        <dbReference type="Pfam" id="PF01292"/>
    </source>
</evidence>
<dbReference type="Gene3D" id="1.20.950.20">
    <property type="entry name" value="Transmembrane di-heme cytochromes, Chain C"/>
    <property type="match status" value="1"/>
</dbReference>
<gene>
    <name evidence="15" type="ORF">SAMN05421688_2937</name>
</gene>
<evidence type="ECO:0000256" key="10">
    <source>
        <dbReference type="ARBA" id="ARBA00022989"/>
    </source>
</evidence>
<dbReference type="InterPro" id="IPR006471">
    <property type="entry name" value="Formate_DH_gsu"/>
</dbReference>
<evidence type="ECO:0000313" key="16">
    <source>
        <dbReference type="Proteomes" id="UP000198796"/>
    </source>
</evidence>
<dbReference type="Pfam" id="PF01292">
    <property type="entry name" value="Ni_hydr_CYTB"/>
    <property type="match status" value="1"/>
</dbReference>
<dbReference type="PANTHER" id="PTHR30074:SF6">
    <property type="entry name" value="FORMATE DEHYDROGENASE GAMMA SUBUNIT"/>
    <property type="match status" value="1"/>
</dbReference>
<evidence type="ECO:0000256" key="2">
    <source>
        <dbReference type="ARBA" id="ARBA00004651"/>
    </source>
</evidence>
<feature type="transmembrane region" description="Helical" evidence="13">
    <location>
        <begin position="207"/>
        <end position="229"/>
    </location>
</feature>
<feature type="domain" description="Cytochrome b561 bacterial/Ni-hydrogenase" evidence="14">
    <location>
        <begin position="200"/>
        <end position="379"/>
    </location>
</feature>
<protein>
    <submittedName>
        <fullName evidence="15">Formate dehydrogenase subunit gamma</fullName>
    </submittedName>
</protein>
<dbReference type="GO" id="GO:0009061">
    <property type="term" value="P:anaerobic respiration"/>
    <property type="evidence" value="ECO:0007669"/>
    <property type="project" value="TreeGrafter"/>
</dbReference>
<keyword evidence="10 13" id="KW-1133">Transmembrane helix</keyword>
<dbReference type="InterPro" id="IPR051817">
    <property type="entry name" value="FDH_cytochrome_b556_subunit"/>
</dbReference>
<keyword evidence="11" id="KW-0408">Iron</keyword>
<evidence type="ECO:0000256" key="1">
    <source>
        <dbReference type="ARBA" id="ARBA00001971"/>
    </source>
</evidence>
<dbReference type="GO" id="GO:0022904">
    <property type="term" value="P:respiratory electron transport chain"/>
    <property type="evidence" value="ECO:0007669"/>
    <property type="project" value="InterPro"/>
</dbReference>
<feature type="transmembrane region" description="Helical" evidence="13">
    <location>
        <begin position="249"/>
        <end position="271"/>
    </location>
</feature>
<evidence type="ECO:0000313" key="15">
    <source>
        <dbReference type="EMBL" id="SFB11078.1"/>
    </source>
</evidence>
<dbReference type="STRING" id="871651.SAMN05421688_2937"/>
<comment type="cofactor">
    <cofactor evidence="1">
        <name>heme</name>
        <dbReference type="ChEBI" id="CHEBI:30413"/>
    </cofactor>
</comment>
<dbReference type="GO" id="GO:0036397">
    <property type="term" value="F:formate dehydrogenase (quinone) activity"/>
    <property type="evidence" value="ECO:0007669"/>
    <property type="project" value="TreeGrafter"/>
</dbReference>
<keyword evidence="5" id="KW-1003">Cell membrane</keyword>
<evidence type="ECO:0000256" key="11">
    <source>
        <dbReference type="ARBA" id="ARBA00023004"/>
    </source>
</evidence>
<dbReference type="Proteomes" id="UP000198796">
    <property type="component" value="Unassembled WGS sequence"/>
</dbReference>
<evidence type="ECO:0000256" key="6">
    <source>
        <dbReference type="ARBA" id="ARBA00022617"/>
    </source>
</evidence>
<keyword evidence="16" id="KW-1185">Reference proteome</keyword>
<dbReference type="GO" id="GO:0008863">
    <property type="term" value="F:formate dehydrogenase (NAD+) activity"/>
    <property type="evidence" value="ECO:0007669"/>
    <property type="project" value="InterPro"/>
</dbReference>
<feature type="transmembrane region" description="Helical" evidence="13">
    <location>
        <begin position="341"/>
        <end position="364"/>
    </location>
</feature>
<dbReference type="InterPro" id="IPR016174">
    <property type="entry name" value="Di-haem_cyt_TM"/>
</dbReference>
<feature type="transmembrane region" description="Helical" evidence="13">
    <location>
        <begin position="12"/>
        <end position="34"/>
    </location>
</feature>
<dbReference type="GO" id="GO:0009326">
    <property type="term" value="C:formate dehydrogenase complex"/>
    <property type="evidence" value="ECO:0007669"/>
    <property type="project" value="InterPro"/>
</dbReference>
<evidence type="ECO:0000256" key="5">
    <source>
        <dbReference type="ARBA" id="ARBA00022475"/>
    </source>
</evidence>
<evidence type="ECO:0000256" key="9">
    <source>
        <dbReference type="ARBA" id="ARBA00022982"/>
    </source>
</evidence>
<dbReference type="PANTHER" id="PTHR30074">
    <property type="entry name" value="FORMATE DEHYDROGENASE, NITRATE-INDUCIBLE, CYTOCHROME B556 FDN SUBUNIT"/>
    <property type="match status" value="1"/>
</dbReference>